<keyword evidence="4" id="KW-0862">Zinc</keyword>
<dbReference type="SUPFAM" id="SSF102712">
    <property type="entry name" value="JAB1/MPN domain"/>
    <property type="match status" value="1"/>
</dbReference>
<sequence>MCDDNELTLQHPFAAHALMLIEARVIAIIGKYQQDAHYKPESGGILLGYRRDRHLHIVDATVPQTADRRTLFQFWRRDRRHQEAATKLWGETNETGDYLGEWHTHPEIQPMPSGLDLAEWRKICKNRVFLIAGTRGAMWTGVGQGDAIRPCPSDAQS</sequence>
<dbReference type="GO" id="GO:0006508">
    <property type="term" value="P:proteolysis"/>
    <property type="evidence" value="ECO:0007669"/>
    <property type="project" value="UniProtKB-KW"/>
</dbReference>
<evidence type="ECO:0000256" key="3">
    <source>
        <dbReference type="ARBA" id="ARBA00022801"/>
    </source>
</evidence>
<dbReference type="Gene3D" id="3.40.140.10">
    <property type="entry name" value="Cytidine Deaminase, domain 2"/>
    <property type="match status" value="1"/>
</dbReference>
<protein>
    <recommendedName>
        <fullName evidence="6">JAB domain-containing protein</fullName>
    </recommendedName>
</protein>
<dbReference type="Pfam" id="PF14464">
    <property type="entry name" value="Prok-JAB"/>
    <property type="match status" value="1"/>
</dbReference>
<evidence type="ECO:0000259" key="6">
    <source>
        <dbReference type="Pfam" id="PF14464"/>
    </source>
</evidence>
<keyword evidence="5" id="KW-0482">Metalloprotease</keyword>
<dbReference type="RefSeq" id="WP_116386607.1">
    <property type="nucleotide sequence ID" value="NZ_OVTA01000136.1"/>
</dbReference>
<evidence type="ECO:0000313" key="7">
    <source>
        <dbReference type="EMBL" id="SPS03063.1"/>
    </source>
</evidence>
<dbReference type="EMBL" id="OVTA01000136">
    <property type="protein sequence ID" value="SPS03063.1"/>
    <property type="molecule type" value="Genomic_DNA"/>
</dbReference>
<evidence type="ECO:0000256" key="4">
    <source>
        <dbReference type="ARBA" id="ARBA00022833"/>
    </source>
</evidence>
<keyword evidence="2" id="KW-0479">Metal-binding</keyword>
<organism evidence="7 8">
    <name type="scientific">Cupriavidus taiwanensis</name>
    <dbReference type="NCBI Taxonomy" id="164546"/>
    <lineage>
        <taxon>Bacteria</taxon>
        <taxon>Pseudomonadati</taxon>
        <taxon>Pseudomonadota</taxon>
        <taxon>Betaproteobacteria</taxon>
        <taxon>Burkholderiales</taxon>
        <taxon>Burkholderiaceae</taxon>
        <taxon>Cupriavidus</taxon>
    </lineage>
</organism>
<evidence type="ECO:0000256" key="2">
    <source>
        <dbReference type="ARBA" id="ARBA00022723"/>
    </source>
</evidence>
<evidence type="ECO:0000256" key="1">
    <source>
        <dbReference type="ARBA" id="ARBA00022670"/>
    </source>
</evidence>
<accession>A0A375JGC7</accession>
<gene>
    <name evidence="7" type="ORF">CBM2634_U70025</name>
</gene>
<dbReference type="AlphaFoldDB" id="A0A375JGC7"/>
<name>A0A375JGC7_9BURK</name>
<evidence type="ECO:0000313" key="8">
    <source>
        <dbReference type="Proteomes" id="UP000256805"/>
    </source>
</evidence>
<feature type="domain" description="JAB" evidence="6">
    <location>
        <begin position="33"/>
        <end position="134"/>
    </location>
</feature>
<evidence type="ECO:0000256" key="5">
    <source>
        <dbReference type="ARBA" id="ARBA00023049"/>
    </source>
</evidence>
<dbReference type="GO" id="GO:0008237">
    <property type="term" value="F:metallopeptidase activity"/>
    <property type="evidence" value="ECO:0007669"/>
    <property type="project" value="UniProtKB-KW"/>
</dbReference>
<proteinExistence type="predicted"/>
<dbReference type="Proteomes" id="UP000256805">
    <property type="component" value="Unassembled WGS sequence"/>
</dbReference>
<dbReference type="InterPro" id="IPR028090">
    <property type="entry name" value="JAB_dom_prok"/>
</dbReference>
<keyword evidence="3" id="KW-0378">Hydrolase</keyword>
<keyword evidence="1" id="KW-0645">Protease</keyword>
<dbReference type="GO" id="GO:0046872">
    <property type="term" value="F:metal ion binding"/>
    <property type="evidence" value="ECO:0007669"/>
    <property type="project" value="UniProtKB-KW"/>
</dbReference>
<reference evidence="7 8" key="1">
    <citation type="submission" date="2018-01" db="EMBL/GenBank/DDBJ databases">
        <authorList>
            <person name="Gaut B.S."/>
            <person name="Morton B.R."/>
            <person name="Clegg M.T."/>
            <person name="Duvall M.R."/>
        </authorList>
    </citation>
    <scope>NUCLEOTIDE SEQUENCE [LARGE SCALE GENOMIC DNA]</scope>
    <source>
        <strain evidence="7">Cupriavidus taiwanensis cmp 52</strain>
    </source>
</reference>